<organism evidence="1 2">
    <name type="scientific">Dioscorea zingiberensis</name>
    <dbReference type="NCBI Taxonomy" id="325984"/>
    <lineage>
        <taxon>Eukaryota</taxon>
        <taxon>Viridiplantae</taxon>
        <taxon>Streptophyta</taxon>
        <taxon>Embryophyta</taxon>
        <taxon>Tracheophyta</taxon>
        <taxon>Spermatophyta</taxon>
        <taxon>Magnoliopsida</taxon>
        <taxon>Liliopsida</taxon>
        <taxon>Dioscoreales</taxon>
        <taxon>Dioscoreaceae</taxon>
        <taxon>Dioscorea</taxon>
    </lineage>
</organism>
<proteinExistence type="predicted"/>
<protein>
    <submittedName>
        <fullName evidence="1">Uncharacterized protein</fullName>
    </submittedName>
</protein>
<dbReference type="EMBL" id="JAGGNH010000001">
    <property type="protein sequence ID" value="KAJ0983876.1"/>
    <property type="molecule type" value="Genomic_DNA"/>
</dbReference>
<name>A0A9D5D2C0_9LILI</name>
<reference evidence="1" key="2">
    <citation type="journal article" date="2022" name="Hortic Res">
        <title>The genome of Dioscorea zingiberensis sheds light on the biosynthesis, origin and evolution of the medicinally important diosgenin saponins.</title>
        <authorList>
            <person name="Li Y."/>
            <person name="Tan C."/>
            <person name="Li Z."/>
            <person name="Guo J."/>
            <person name="Li S."/>
            <person name="Chen X."/>
            <person name="Wang C."/>
            <person name="Dai X."/>
            <person name="Yang H."/>
            <person name="Song W."/>
            <person name="Hou L."/>
            <person name="Xu J."/>
            <person name="Tong Z."/>
            <person name="Xu A."/>
            <person name="Yuan X."/>
            <person name="Wang W."/>
            <person name="Yang Q."/>
            <person name="Chen L."/>
            <person name="Sun Z."/>
            <person name="Wang K."/>
            <person name="Pan B."/>
            <person name="Chen J."/>
            <person name="Bao Y."/>
            <person name="Liu F."/>
            <person name="Qi X."/>
            <person name="Gang D.R."/>
            <person name="Wen J."/>
            <person name="Li J."/>
        </authorList>
    </citation>
    <scope>NUCLEOTIDE SEQUENCE</scope>
    <source>
        <strain evidence="1">Dzin_1.0</strain>
    </source>
</reference>
<gene>
    <name evidence="1" type="ORF">J5N97_002232</name>
</gene>
<dbReference type="AlphaFoldDB" id="A0A9D5D2C0"/>
<comment type="caution">
    <text evidence="1">The sequence shown here is derived from an EMBL/GenBank/DDBJ whole genome shotgun (WGS) entry which is preliminary data.</text>
</comment>
<evidence type="ECO:0000313" key="1">
    <source>
        <dbReference type="EMBL" id="KAJ0983876.1"/>
    </source>
</evidence>
<sequence length="96" mass="10131">MARRTVSKLFQIDLVEPASLLAAGAIHGAAGVFFLPSPCIVDLVRDPEIVEVEVNGIKQKSGVHKKIAGILGEQKLCRGCVSTCASSNLKISSPMN</sequence>
<dbReference type="Proteomes" id="UP001085076">
    <property type="component" value="Miscellaneous, Linkage group lg01"/>
</dbReference>
<keyword evidence="2" id="KW-1185">Reference proteome</keyword>
<reference evidence="1" key="1">
    <citation type="submission" date="2021-03" db="EMBL/GenBank/DDBJ databases">
        <authorList>
            <person name="Li Z."/>
            <person name="Yang C."/>
        </authorList>
    </citation>
    <scope>NUCLEOTIDE SEQUENCE</scope>
    <source>
        <strain evidence="1">Dzin_1.0</strain>
        <tissue evidence="1">Leaf</tissue>
    </source>
</reference>
<accession>A0A9D5D2C0</accession>
<evidence type="ECO:0000313" key="2">
    <source>
        <dbReference type="Proteomes" id="UP001085076"/>
    </source>
</evidence>